<dbReference type="InterPro" id="IPR002104">
    <property type="entry name" value="Integrase_catalytic"/>
</dbReference>
<keyword evidence="1" id="KW-0233">DNA recombination</keyword>
<dbReference type="GO" id="GO:0015074">
    <property type="term" value="P:DNA integration"/>
    <property type="evidence" value="ECO:0007669"/>
    <property type="project" value="InterPro"/>
</dbReference>
<gene>
    <name evidence="3" type="ORF">AVDCRST_MAG74-3057</name>
</gene>
<dbReference type="EMBL" id="CADCUR010000254">
    <property type="protein sequence ID" value="CAA9418131.1"/>
    <property type="molecule type" value="Genomic_DNA"/>
</dbReference>
<dbReference type="Gene3D" id="1.10.443.10">
    <property type="entry name" value="Intergrase catalytic core"/>
    <property type="match status" value="1"/>
</dbReference>
<dbReference type="GO" id="GO:0006310">
    <property type="term" value="P:DNA recombination"/>
    <property type="evidence" value="ECO:0007669"/>
    <property type="project" value="UniProtKB-KW"/>
</dbReference>
<sequence>MTEVLREKDSGVYVQSSTMTLNEFLDKRLAECAILKIQLENRLKLGAACQNFDTVFASNVGTPIQHKNLFRRHFKPLLVKAMLPDIRLYDLRHITVTLLLSAGINPKIVSERLGHAFIVLTLDTYSHVLPTMQREATNELEAICLKKNGTK</sequence>
<reference evidence="3" key="1">
    <citation type="submission" date="2020-02" db="EMBL/GenBank/DDBJ databases">
        <authorList>
            <person name="Meier V. D."/>
        </authorList>
    </citation>
    <scope>NUCLEOTIDE SEQUENCE</scope>
    <source>
        <strain evidence="3">AVDCRST_MAG74</strain>
    </source>
</reference>
<feature type="domain" description="Tyr recombinase" evidence="2">
    <location>
        <begin position="1"/>
        <end position="138"/>
    </location>
</feature>
<accession>A0A6J4PPB9</accession>
<proteinExistence type="predicted"/>
<evidence type="ECO:0000313" key="3">
    <source>
        <dbReference type="EMBL" id="CAA9418131.1"/>
    </source>
</evidence>
<name>A0A6J4PPB9_9BACT</name>
<protein>
    <submittedName>
        <fullName evidence="3">Integrase</fullName>
    </submittedName>
</protein>
<dbReference type="PROSITE" id="PS51898">
    <property type="entry name" value="TYR_RECOMBINASE"/>
    <property type="match status" value="1"/>
</dbReference>
<dbReference type="SUPFAM" id="SSF56349">
    <property type="entry name" value="DNA breaking-rejoining enzymes"/>
    <property type="match status" value="1"/>
</dbReference>
<dbReference type="InterPro" id="IPR011010">
    <property type="entry name" value="DNA_brk_join_enz"/>
</dbReference>
<dbReference type="InterPro" id="IPR013762">
    <property type="entry name" value="Integrase-like_cat_sf"/>
</dbReference>
<organism evidence="3">
    <name type="scientific">uncultured Pyrinomonadaceae bacterium</name>
    <dbReference type="NCBI Taxonomy" id="2283094"/>
    <lineage>
        <taxon>Bacteria</taxon>
        <taxon>Pseudomonadati</taxon>
        <taxon>Acidobacteriota</taxon>
        <taxon>Blastocatellia</taxon>
        <taxon>Blastocatellales</taxon>
        <taxon>Pyrinomonadaceae</taxon>
        <taxon>environmental samples</taxon>
    </lineage>
</organism>
<evidence type="ECO:0000256" key="1">
    <source>
        <dbReference type="ARBA" id="ARBA00023172"/>
    </source>
</evidence>
<dbReference type="GO" id="GO:0003677">
    <property type="term" value="F:DNA binding"/>
    <property type="evidence" value="ECO:0007669"/>
    <property type="project" value="InterPro"/>
</dbReference>
<evidence type="ECO:0000259" key="2">
    <source>
        <dbReference type="PROSITE" id="PS51898"/>
    </source>
</evidence>
<dbReference type="Pfam" id="PF00589">
    <property type="entry name" value="Phage_integrase"/>
    <property type="match status" value="1"/>
</dbReference>
<dbReference type="AlphaFoldDB" id="A0A6J4PPB9"/>